<dbReference type="EMBL" id="JBHUKR010000015">
    <property type="protein sequence ID" value="MFD2419920.1"/>
    <property type="molecule type" value="Genomic_DNA"/>
</dbReference>
<accession>A0ABW5G037</accession>
<protein>
    <submittedName>
        <fullName evidence="1">Uncharacterized protein</fullName>
    </submittedName>
</protein>
<name>A0ABW5G037_9PSEU</name>
<reference evidence="2" key="1">
    <citation type="journal article" date="2019" name="Int. J. Syst. Evol. Microbiol.">
        <title>The Global Catalogue of Microorganisms (GCM) 10K type strain sequencing project: providing services to taxonomists for standard genome sequencing and annotation.</title>
        <authorList>
            <consortium name="The Broad Institute Genomics Platform"/>
            <consortium name="The Broad Institute Genome Sequencing Center for Infectious Disease"/>
            <person name="Wu L."/>
            <person name="Ma J."/>
        </authorList>
    </citation>
    <scope>NUCLEOTIDE SEQUENCE [LARGE SCALE GENOMIC DNA]</scope>
    <source>
        <strain evidence="2">CGMCC 4.7645</strain>
    </source>
</reference>
<organism evidence="1 2">
    <name type="scientific">Amycolatopsis pigmentata</name>
    <dbReference type="NCBI Taxonomy" id="450801"/>
    <lineage>
        <taxon>Bacteria</taxon>
        <taxon>Bacillati</taxon>
        <taxon>Actinomycetota</taxon>
        <taxon>Actinomycetes</taxon>
        <taxon>Pseudonocardiales</taxon>
        <taxon>Pseudonocardiaceae</taxon>
        <taxon>Amycolatopsis</taxon>
    </lineage>
</organism>
<gene>
    <name evidence="1" type="ORF">ACFSXZ_26685</name>
</gene>
<evidence type="ECO:0000313" key="1">
    <source>
        <dbReference type="EMBL" id="MFD2419920.1"/>
    </source>
</evidence>
<evidence type="ECO:0000313" key="2">
    <source>
        <dbReference type="Proteomes" id="UP001597417"/>
    </source>
</evidence>
<dbReference type="Proteomes" id="UP001597417">
    <property type="component" value="Unassembled WGS sequence"/>
</dbReference>
<dbReference type="RefSeq" id="WP_378267943.1">
    <property type="nucleotide sequence ID" value="NZ_JBHUKR010000015.1"/>
</dbReference>
<comment type="caution">
    <text evidence="1">The sequence shown here is derived from an EMBL/GenBank/DDBJ whole genome shotgun (WGS) entry which is preliminary data.</text>
</comment>
<keyword evidence="2" id="KW-1185">Reference proteome</keyword>
<proteinExistence type="predicted"/>
<sequence>MESAVVAASLMGQGWPPGTWVGVDGDLRGGAQISSGVRPAVLRQGEDD</sequence>